<dbReference type="Gene3D" id="3.40.50.150">
    <property type="entry name" value="Vaccinia Virus protein VP39"/>
    <property type="match status" value="1"/>
</dbReference>
<keyword evidence="2" id="KW-0808">Transferase</keyword>
<dbReference type="EMBL" id="JADZGI010000005">
    <property type="protein sequence ID" value="MBH0114925.1"/>
    <property type="molecule type" value="Genomic_DNA"/>
</dbReference>
<proteinExistence type="predicted"/>
<evidence type="ECO:0000259" key="1">
    <source>
        <dbReference type="Pfam" id="PF13649"/>
    </source>
</evidence>
<evidence type="ECO:0000313" key="3">
    <source>
        <dbReference type="Proteomes" id="UP000617634"/>
    </source>
</evidence>
<protein>
    <submittedName>
        <fullName evidence="2">Class I SAM-dependent methyltransferase</fullName>
    </submittedName>
</protein>
<dbReference type="PANTHER" id="PTHR42912">
    <property type="entry name" value="METHYLTRANSFERASE"/>
    <property type="match status" value="1"/>
</dbReference>
<sequence>MTFRPAQRGRASLDFLVNLTRGMKAVRGQVEADLASAVPEAGALAEDLDQRDAQVAGALSPSGAWRVSELVGEWQSRMHGLYARESFAEVEDDLAPVLERLQSKGPARLVPRAQGDSAPDYWRGVNFHRTAGGWDDHPMQGYIHGEIVHRRMVEALFPGGIFRQRRALAASAPRAHYRRILDMGASTGHFTEALQETYPDAEIVGVDLSLRALEHAERVANAHGWAWQLYQRPAEDTGFESESFDLVASYILLHEIPADVIRAVFAEAFRLLEPGGDMIMSDVTRYADMDKLAVWRADRGARLGGEPHWRESASLDLARVAREAGFADVVAEGIYPHVVRGRKPQ</sequence>
<comment type="caution">
    <text evidence="2">The sequence shown here is derived from an EMBL/GenBank/DDBJ whole genome shotgun (WGS) entry which is preliminary data.</text>
</comment>
<keyword evidence="2" id="KW-0489">Methyltransferase</keyword>
<dbReference type="GO" id="GO:0008168">
    <property type="term" value="F:methyltransferase activity"/>
    <property type="evidence" value="ECO:0007669"/>
    <property type="project" value="UniProtKB-KW"/>
</dbReference>
<dbReference type="InterPro" id="IPR041698">
    <property type="entry name" value="Methyltransf_25"/>
</dbReference>
<gene>
    <name evidence="2" type="ORF">I5E68_18425</name>
</gene>
<dbReference type="AlphaFoldDB" id="A0A931MN22"/>
<keyword evidence="3" id="KW-1185">Reference proteome</keyword>
<evidence type="ECO:0000313" key="2">
    <source>
        <dbReference type="EMBL" id="MBH0114925.1"/>
    </source>
</evidence>
<reference evidence="2" key="1">
    <citation type="submission" date="2020-11" db="EMBL/GenBank/DDBJ databases">
        <title>Novosphingobium aureum sp. nov., a marine bacterium isolated from sediment of a salt flat.</title>
        <authorList>
            <person name="Yoo Y."/>
            <person name="Kim J.-J."/>
        </authorList>
    </citation>
    <scope>NUCLEOTIDE SEQUENCE</scope>
    <source>
        <strain evidence="2">YJ-S2-02</strain>
    </source>
</reference>
<dbReference type="InterPro" id="IPR029063">
    <property type="entry name" value="SAM-dependent_MTases_sf"/>
</dbReference>
<dbReference type="RefSeq" id="WP_197166954.1">
    <property type="nucleotide sequence ID" value="NZ_JADZGI010000005.1"/>
</dbReference>
<dbReference type="Pfam" id="PF13649">
    <property type="entry name" value="Methyltransf_25"/>
    <property type="match status" value="1"/>
</dbReference>
<dbReference type="Proteomes" id="UP000617634">
    <property type="component" value="Unassembled WGS sequence"/>
</dbReference>
<dbReference type="SUPFAM" id="SSF53335">
    <property type="entry name" value="S-adenosyl-L-methionine-dependent methyltransferases"/>
    <property type="match status" value="1"/>
</dbReference>
<dbReference type="InterPro" id="IPR050508">
    <property type="entry name" value="Methyltransf_Superfamily"/>
</dbReference>
<organism evidence="2 3">
    <name type="scientific">Novosphingobium aureum</name>
    <dbReference type="NCBI Taxonomy" id="2792964"/>
    <lineage>
        <taxon>Bacteria</taxon>
        <taxon>Pseudomonadati</taxon>
        <taxon>Pseudomonadota</taxon>
        <taxon>Alphaproteobacteria</taxon>
        <taxon>Sphingomonadales</taxon>
        <taxon>Sphingomonadaceae</taxon>
        <taxon>Novosphingobium</taxon>
    </lineage>
</organism>
<accession>A0A931MN22</accession>
<feature type="domain" description="Methyltransferase" evidence="1">
    <location>
        <begin position="180"/>
        <end position="276"/>
    </location>
</feature>
<name>A0A931MN22_9SPHN</name>
<dbReference type="GO" id="GO:0032259">
    <property type="term" value="P:methylation"/>
    <property type="evidence" value="ECO:0007669"/>
    <property type="project" value="UniProtKB-KW"/>
</dbReference>
<dbReference type="CDD" id="cd02440">
    <property type="entry name" value="AdoMet_MTases"/>
    <property type="match status" value="1"/>
</dbReference>